<comment type="caution">
    <text evidence="1">The sequence shown here is derived from an EMBL/GenBank/DDBJ whole genome shotgun (WGS) entry which is preliminary data.</text>
</comment>
<proteinExistence type="predicted"/>
<reference evidence="1" key="1">
    <citation type="journal article" date="2014" name="Front. Microbiol.">
        <title>High frequency of phylogenetically diverse reductive dehalogenase-homologous genes in deep subseafloor sedimentary metagenomes.</title>
        <authorList>
            <person name="Kawai M."/>
            <person name="Futagami T."/>
            <person name="Toyoda A."/>
            <person name="Takaki Y."/>
            <person name="Nishi S."/>
            <person name="Hori S."/>
            <person name="Arai W."/>
            <person name="Tsubouchi T."/>
            <person name="Morono Y."/>
            <person name="Uchiyama I."/>
            <person name="Ito T."/>
            <person name="Fujiyama A."/>
            <person name="Inagaki F."/>
            <person name="Takami H."/>
        </authorList>
    </citation>
    <scope>NUCLEOTIDE SEQUENCE</scope>
    <source>
        <strain evidence="1">Expedition CK06-06</strain>
    </source>
</reference>
<dbReference type="AlphaFoldDB" id="X1R1W4"/>
<gene>
    <name evidence="1" type="ORF">S12H4_24055</name>
</gene>
<feature type="non-terminal residue" evidence="1">
    <location>
        <position position="176"/>
    </location>
</feature>
<sequence>SEIFGVEEHIARILAALLMNPEIGGIPVLVTSGNVYELNADGGLDVSPYSGEKPKTEILWAVKKNGEIAPLVPDFDPGAEELDVEIETLIQQTLEALATFTDPPGKPVLVYKNVMYQVLDGYLEVIEGPVKFVDTPQLRWIKDNKTLPLASEFQIRTVTATVGFEQSLTEEQIEFV</sequence>
<organism evidence="1">
    <name type="scientific">marine sediment metagenome</name>
    <dbReference type="NCBI Taxonomy" id="412755"/>
    <lineage>
        <taxon>unclassified sequences</taxon>
        <taxon>metagenomes</taxon>
        <taxon>ecological metagenomes</taxon>
    </lineage>
</organism>
<feature type="non-terminal residue" evidence="1">
    <location>
        <position position="1"/>
    </location>
</feature>
<evidence type="ECO:0000313" key="1">
    <source>
        <dbReference type="EMBL" id="GAI74523.1"/>
    </source>
</evidence>
<protein>
    <submittedName>
        <fullName evidence="1">Uncharacterized protein</fullName>
    </submittedName>
</protein>
<dbReference type="EMBL" id="BARW01012939">
    <property type="protein sequence ID" value="GAI74523.1"/>
    <property type="molecule type" value="Genomic_DNA"/>
</dbReference>
<name>X1R1W4_9ZZZZ</name>
<accession>X1R1W4</accession>